<dbReference type="InterPro" id="IPR015378">
    <property type="entry name" value="Transposase-like_Mu_C"/>
</dbReference>
<dbReference type="EMBL" id="QXDJ01000003">
    <property type="protein sequence ID" value="RII34336.1"/>
    <property type="molecule type" value="Genomic_DNA"/>
</dbReference>
<dbReference type="SUPFAM" id="SSF53098">
    <property type="entry name" value="Ribonuclease H-like"/>
    <property type="match status" value="1"/>
</dbReference>
<dbReference type="GO" id="GO:0003677">
    <property type="term" value="F:DNA binding"/>
    <property type="evidence" value="ECO:0007669"/>
    <property type="project" value="InterPro"/>
</dbReference>
<evidence type="ECO:0000313" key="3">
    <source>
        <dbReference type="Proteomes" id="UP000265930"/>
    </source>
</evidence>
<reference evidence="2 3" key="1">
    <citation type="submission" date="2018-08" db="EMBL/GenBank/DDBJ databases">
        <title>Genome of Clostridium chromiireducens C1, DSM12136.</title>
        <authorList>
            <person name="Xing M."/>
            <person name="Wei Y."/>
            <person name="Ang E.L."/>
            <person name="Zhao H."/>
            <person name="Zhang Y."/>
        </authorList>
    </citation>
    <scope>NUCLEOTIDE SEQUENCE [LARGE SCALE GENOMIC DNA]</scope>
    <source>
        <strain evidence="2 3">C1</strain>
    </source>
</reference>
<dbReference type="GO" id="GO:0004803">
    <property type="term" value="F:transposase activity"/>
    <property type="evidence" value="ECO:0007669"/>
    <property type="project" value="InterPro"/>
</dbReference>
<dbReference type="InterPro" id="IPR012337">
    <property type="entry name" value="RNaseH-like_sf"/>
</dbReference>
<dbReference type="Pfam" id="PF09299">
    <property type="entry name" value="Mu-transpos_C"/>
    <property type="match status" value="1"/>
</dbReference>
<dbReference type="GO" id="GO:0015074">
    <property type="term" value="P:DNA integration"/>
    <property type="evidence" value="ECO:0007669"/>
    <property type="project" value="InterPro"/>
</dbReference>
<dbReference type="PROSITE" id="PS50994">
    <property type="entry name" value="INTEGRASE"/>
    <property type="match status" value="1"/>
</dbReference>
<dbReference type="GO" id="GO:0006313">
    <property type="term" value="P:DNA transposition"/>
    <property type="evidence" value="ECO:0007669"/>
    <property type="project" value="InterPro"/>
</dbReference>
<dbReference type="InterPro" id="IPR001584">
    <property type="entry name" value="Integrase_cat-core"/>
</dbReference>
<dbReference type="AlphaFoldDB" id="A0A399IU32"/>
<proteinExistence type="predicted"/>
<dbReference type="RefSeq" id="WP_119367103.1">
    <property type="nucleotide sequence ID" value="NZ_QXDJ01000003.1"/>
</dbReference>
<protein>
    <recommendedName>
        <fullName evidence="1">Integrase catalytic domain-containing protein</fullName>
    </recommendedName>
</protein>
<dbReference type="Pfam" id="PF02914">
    <property type="entry name" value="DDE_2"/>
    <property type="match status" value="1"/>
</dbReference>
<comment type="caution">
    <text evidence="2">The sequence shown here is derived from an EMBL/GenBank/DDBJ whole genome shotgun (WGS) entry which is preliminary data.</text>
</comment>
<dbReference type="InterPro" id="IPR004189">
    <property type="entry name" value="Phage_Mu_transposase"/>
</dbReference>
<dbReference type="Gene3D" id="3.30.420.10">
    <property type="entry name" value="Ribonuclease H-like superfamily/Ribonuclease H"/>
    <property type="match status" value="1"/>
</dbReference>
<sequence length="698" mass="79957">MIESYIDVKVAAELTGEHVSTIRRKATESKYISKSIQDAGAGRGGLKLQILVSSLPMDAQLKFLEKCKNFQNDEISATSMEEEITIDIDMAAYKEKFGDEGMKEFIDKYELVQRALEIELTAKGNKTYLWGELAKNNGVSKRNLDRWVKGFKEFGAKALMKKIDRSNKGKTSSTCQAAKIMLFQMRLDKSIKRRETVCFKRVLEYAESIEGQKACDNCIFREGSEARKHAQEDGLEFAECDMKNKNGLKISRSIATLSRIFKNEIPEEVLHYVFKGRKAWEAKYMHKATREKPHIINEVWFGDHHVLDVFIKDKDGKIVKPWLTAWYDAASGCMVGWCLNTNPNSQTIAEAFSYGVCEKKDFPFYGLPAMVYTDNGKDYRSHAFEGGNIVEKSYGKGMPFNIETDGILKELGIENTHAQAYHGWAKPIERWFGTFAGNYVRELPGWCGNNPKERPEGYDKELKKLVKEDKILTMEELRDWFIKVLNEYHNIPHSGYGGRKPIDIYTEGEKARYDKPSWAVLSILKMEFTERTITTQGITFDNKLYWNKELADRHLINKKVKIRYNRENKDTIIVIHEGKFICAANVKENLKMVREDEDKVAEHIAGQRRQEREVKAKIAQLTGKPAPKELKKSKSNILTGDISEKDKGNVTSIEHEKAMKAYEEAIEGNKKKAADEAGIVDQKFLRTGEEILKKVMNK</sequence>
<gene>
    <name evidence="2" type="ORF">D2A34_14425</name>
</gene>
<dbReference type="InterPro" id="IPR036397">
    <property type="entry name" value="RNaseH_sf"/>
</dbReference>
<name>A0A399IU32_9CLOT</name>
<evidence type="ECO:0000259" key="1">
    <source>
        <dbReference type="PROSITE" id="PS50994"/>
    </source>
</evidence>
<dbReference type="SUPFAM" id="SSF50610">
    <property type="entry name" value="mu transposase, C-terminal domain"/>
    <property type="match status" value="1"/>
</dbReference>
<organism evidence="2 3">
    <name type="scientific">Clostridium chromiireducens</name>
    <dbReference type="NCBI Taxonomy" id="225345"/>
    <lineage>
        <taxon>Bacteria</taxon>
        <taxon>Bacillati</taxon>
        <taxon>Bacillota</taxon>
        <taxon>Clostridia</taxon>
        <taxon>Eubacteriales</taxon>
        <taxon>Clostridiaceae</taxon>
        <taxon>Clostridium</taxon>
    </lineage>
</organism>
<dbReference type="Proteomes" id="UP000265930">
    <property type="component" value="Unassembled WGS sequence"/>
</dbReference>
<accession>A0A399IU32</accession>
<dbReference type="InterPro" id="IPR009004">
    <property type="entry name" value="Transposase_Mu_C"/>
</dbReference>
<evidence type="ECO:0000313" key="2">
    <source>
        <dbReference type="EMBL" id="RII34336.1"/>
    </source>
</evidence>
<feature type="domain" description="Integrase catalytic" evidence="1">
    <location>
        <begin position="289"/>
        <end position="509"/>
    </location>
</feature>